<dbReference type="InterPro" id="IPR013324">
    <property type="entry name" value="RNA_pol_sigma_r3/r4-like"/>
</dbReference>
<dbReference type="PANTHER" id="PTHR43133:SF46">
    <property type="entry name" value="RNA POLYMERASE SIGMA-70 FACTOR ECF SUBFAMILY"/>
    <property type="match status" value="1"/>
</dbReference>
<keyword evidence="4" id="KW-0804">Transcription</keyword>
<dbReference type="InterPro" id="IPR007627">
    <property type="entry name" value="RNA_pol_sigma70_r2"/>
</dbReference>
<dbReference type="InterPro" id="IPR013249">
    <property type="entry name" value="RNA_pol_sigma70_r4_t2"/>
</dbReference>
<dbReference type="InterPro" id="IPR039425">
    <property type="entry name" value="RNA_pol_sigma-70-like"/>
</dbReference>
<comment type="similarity">
    <text evidence="1">Belongs to the sigma-70 factor family. ECF subfamily.</text>
</comment>
<keyword evidence="3" id="KW-0731">Sigma factor</keyword>
<keyword evidence="2" id="KW-0805">Transcription regulation</keyword>
<dbReference type="InterPro" id="IPR036388">
    <property type="entry name" value="WH-like_DNA-bd_sf"/>
</dbReference>
<dbReference type="SUPFAM" id="SSF88946">
    <property type="entry name" value="Sigma2 domain of RNA polymerase sigma factors"/>
    <property type="match status" value="1"/>
</dbReference>
<keyword evidence="7" id="KW-1185">Reference proteome</keyword>
<dbReference type="InterPro" id="IPR014284">
    <property type="entry name" value="RNA_pol_sigma-70_dom"/>
</dbReference>
<dbReference type="GO" id="GO:0016987">
    <property type="term" value="F:sigma factor activity"/>
    <property type="evidence" value="ECO:0007669"/>
    <property type="project" value="UniProtKB-KW"/>
</dbReference>
<evidence type="ECO:0000256" key="1">
    <source>
        <dbReference type="ARBA" id="ARBA00010641"/>
    </source>
</evidence>
<dbReference type="InterPro" id="IPR000792">
    <property type="entry name" value="Tscrpt_reg_LuxR_C"/>
</dbReference>
<dbReference type="Gene3D" id="1.10.10.10">
    <property type="entry name" value="Winged helix-like DNA-binding domain superfamily/Winged helix DNA-binding domain"/>
    <property type="match status" value="1"/>
</dbReference>
<gene>
    <name evidence="6" type="ORF">FUAX_00240</name>
</gene>
<keyword evidence="6" id="KW-0240">DNA-directed RNA polymerase</keyword>
<reference evidence="6 7" key="1">
    <citation type="submission" date="2021-12" db="EMBL/GenBank/DDBJ databases">
        <title>Genome sequencing of bacteria with rrn-lacking chromosome and rrn-plasmid.</title>
        <authorList>
            <person name="Anda M."/>
            <person name="Iwasaki W."/>
        </authorList>
    </citation>
    <scope>NUCLEOTIDE SEQUENCE [LARGE SCALE GENOMIC DNA]</scope>
    <source>
        <strain evidence="6 7">DSM 100852</strain>
    </source>
</reference>
<sequence length="186" mass="21984">MLTLDDFESFKKGDRRAFKKVFEAFHKSLVLFARKYSDETGVAEDCVQEVFVKIWETRKRIKDFQTFKGLLYVSVRNRALNMSRSAKVADSHAYEFFRERYAESYFKNHLIEEETSRLLLQAIENMPAQTREVCQMSMRGVKNAEIAERMDISVNTVKYHKKKASEMLRESMEDQYYLLALLFLGL</sequence>
<dbReference type="PRINTS" id="PR00038">
    <property type="entry name" value="HTHLUXR"/>
</dbReference>
<dbReference type="NCBIfam" id="TIGR02937">
    <property type="entry name" value="sigma70-ECF"/>
    <property type="match status" value="1"/>
</dbReference>
<proteinExistence type="inferred from homology"/>
<dbReference type="RefSeq" id="WP_338392910.1">
    <property type="nucleotide sequence ID" value="NZ_AP025314.1"/>
</dbReference>
<evidence type="ECO:0000256" key="3">
    <source>
        <dbReference type="ARBA" id="ARBA00023082"/>
    </source>
</evidence>
<dbReference type="InterPro" id="IPR013325">
    <property type="entry name" value="RNA_pol_sigma_r2"/>
</dbReference>
<evidence type="ECO:0000313" key="6">
    <source>
        <dbReference type="EMBL" id="BDD07592.1"/>
    </source>
</evidence>
<dbReference type="SMART" id="SM00421">
    <property type="entry name" value="HTH_LUXR"/>
    <property type="match status" value="1"/>
</dbReference>
<protein>
    <submittedName>
        <fullName evidence="6">DNA-directed RNA polymerase sigma-70 factor</fullName>
    </submittedName>
</protein>
<dbReference type="Gene3D" id="1.10.1740.10">
    <property type="match status" value="1"/>
</dbReference>
<evidence type="ECO:0000256" key="4">
    <source>
        <dbReference type="ARBA" id="ARBA00023163"/>
    </source>
</evidence>
<dbReference type="Proteomes" id="UP001348817">
    <property type="component" value="Chromosome"/>
</dbReference>
<name>A0AAU9CL64_9BACT</name>
<dbReference type="GO" id="GO:0006352">
    <property type="term" value="P:DNA-templated transcription initiation"/>
    <property type="evidence" value="ECO:0007669"/>
    <property type="project" value="InterPro"/>
</dbReference>
<dbReference type="NCBIfam" id="TIGR02985">
    <property type="entry name" value="Sig70_bacteroi1"/>
    <property type="match status" value="1"/>
</dbReference>
<dbReference type="KEGG" id="fax:FUAX_00240"/>
<organism evidence="6 7">
    <name type="scientific">Fulvitalea axinellae</name>
    <dbReference type="NCBI Taxonomy" id="1182444"/>
    <lineage>
        <taxon>Bacteria</taxon>
        <taxon>Pseudomonadati</taxon>
        <taxon>Bacteroidota</taxon>
        <taxon>Cytophagia</taxon>
        <taxon>Cytophagales</taxon>
        <taxon>Persicobacteraceae</taxon>
        <taxon>Fulvitalea</taxon>
    </lineage>
</organism>
<dbReference type="Pfam" id="PF08281">
    <property type="entry name" value="Sigma70_r4_2"/>
    <property type="match status" value="1"/>
</dbReference>
<feature type="domain" description="HTH luxR-type" evidence="5">
    <location>
        <begin position="123"/>
        <end position="180"/>
    </location>
</feature>
<dbReference type="GO" id="GO:0003677">
    <property type="term" value="F:DNA binding"/>
    <property type="evidence" value="ECO:0007669"/>
    <property type="project" value="InterPro"/>
</dbReference>
<dbReference type="InterPro" id="IPR014327">
    <property type="entry name" value="RNA_pol_sigma70_bacteroid"/>
</dbReference>
<evidence type="ECO:0000313" key="7">
    <source>
        <dbReference type="Proteomes" id="UP001348817"/>
    </source>
</evidence>
<evidence type="ECO:0000259" key="5">
    <source>
        <dbReference type="SMART" id="SM00421"/>
    </source>
</evidence>
<evidence type="ECO:0000256" key="2">
    <source>
        <dbReference type="ARBA" id="ARBA00023015"/>
    </source>
</evidence>
<dbReference type="EMBL" id="AP025314">
    <property type="protein sequence ID" value="BDD07592.1"/>
    <property type="molecule type" value="Genomic_DNA"/>
</dbReference>
<dbReference type="SUPFAM" id="SSF88659">
    <property type="entry name" value="Sigma3 and sigma4 domains of RNA polymerase sigma factors"/>
    <property type="match status" value="1"/>
</dbReference>
<dbReference type="Pfam" id="PF04542">
    <property type="entry name" value="Sigma70_r2"/>
    <property type="match status" value="1"/>
</dbReference>
<dbReference type="GO" id="GO:0000428">
    <property type="term" value="C:DNA-directed RNA polymerase complex"/>
    <property type="evidence" value="ECO:0007669"/>
    <property type="project" value="UniProtKB-KW"/>
</dbReference>
<dbReference type="PANTHER" id="PTHR43133">
    <property type="entry name" value="RNA POLYMERASE ECF-TYPE SIGMA FACTO"/>
    <property type="match status" value="1"/>
</dbReference>
<dbReference type="AlphaFoldDB" id="A0AAU9CL64"/>
<accession>A0AAU9CL64</accession>